<dbReference type="InterPro" id="IPR054586">
    <property type="entry name" value="MACPF_1_fungal"/>
</dbReference>
<organism evidence="3 4">
    <name type="scientific">Rhizoctonia solani</name>
    <dbReference type="NCBI Taxonomy" id="456999"/>
    <lineage>
        <taxon>Eukaryota</taxon>
        <taxon>Fungi</taxon>
        <taxon>Dikarya</taxon>
        <taxon>Basidiomycota</taxon>
        <taxon>Agaricomycotina</taxon>
        <taxon>Agaricomycetes</taxon>
        <taxon>Cantharellales</taxon>
        <taxon>Ceratobasidiaceae</taxon>
        <taxon>Rhizoctonia</taxon>
    </lineage>
</organism>
<dbReference type="AlphaFoldDB" id="A0A8H3HCY3"/>
<dbReference type="PROSITE" id="PS51752">
    <property type="entry name" value="JACALIN_LECTIN"/>
    <property type="match status" value="1"/>
</dbReference>
<dbReference type="Proteomes" id="UP000663853">
    <property type="component" value="Unassembled WGS sequence"/>
</dbReference>
<name>A0A8H3HCY3_9AGAM</name>
<accession>A0A8H3HCY3</accession>
<evidence type="ECO:0000259" key="2">
    <source>
        <dbReference type="PROSITE" id="PS51752"/>
    </source>
</evidence>
<feature type="domain" description="Jacalin-type lectin" evidence="2">
    <location>
        <begin position="393"/>
        <end position="547"/>
    </location>
</feature>
<dbReference type="Gene3D" id="2.100.10.30">
    <property type="entry name" value="Jacalin-like lectin domain"/>
    <property type="match status" value="1"/>
</dbReference>
<sequence>MSINCIVLDSNDTAPPPDLEPANDSSKDLGDNVLRNAGWLCGFRVDSMHEPRTSGRQVASYVDGAAPIIEKAHNVATDITTTDTKRNANYVHCGWSLDAATTISPWTSSRIAATNQPNAVGTWYTRIIKTKRFRVEVLLEDLAPMPEFEAAVEEALRKSTIFEKFQGIYRVLGRWGDVIPLEIEIGSSIALTGGNWGYVHPPEISERKHDSIAWLSTINNVATTITVCEPKRSLNSSANYGICPLLQNTQGADLSLTYDQWVASEAHNTQCQRIVVNKVAPTISLLSGDLQTRLSELYAQRLSYVPPNGVGPIDCEHKTYDDNMHVSRKISSIKIRSSNYIELLSISYSDGVISSSHGGGGHVGTEYEFALVPDGPRVFGGRELVPRVPKEEDVYSEYFGDKGQNGCIFNDRVIIGNSNALYISSIQVWWSDLVYSIQFTYSDHVDGRELNLSTARHGGPGNQYNQFALEDGEYIVTISGRQAVNCITQLCFVTNRGRTSEVFGGGEGQSFSSLAPRDRDGNYFRLQYVCGKSNGTSLTGIMFIWTPCWSGLD</sequence>
<dbReference type="Pfam" id="PF22693">
    <property type="entry name" value="MACPF_1"/>
    <property type="match status" value="1"/>
</dbReference>
<dbReference type="EMBL" id="CAJMXA010003543">
    <property type="protein sequence ID" value="CAE6501971.1"/>
    <property type="molecule type" value="Genomic_DNA"/>
</dbReference>
<reference evidence="3" key="1">
    <citation type="submission" date="2021-01" db="EMBL/GenBank/DDBJ databases">
        <authorList>
            <person name="Kaushik A."/>
        </authorList>
    </citation>
    <scope>NUCLEOTIDE SEQUENCE</scope>
    <source>
        <strain evidence="3">AG6-10EEA</strain>
    </source>
</reference>
<comment type="caution">
    <text evidence="3">The sequence shown here is derived from an EMBL/GenBank/DDBJ whole genome shotgun (WGS) entry which is preliminary data.</text>
</comment>
<evidence type="ECO:0000313" key="3">
    <source>
        <dbReference type="EMBL" id="CAE6501971.1"/>
    </source>
</evidence>
<proteinExistence type="predicted"/>
<evidence type="ECO:0000256" key="1">
    <source>
        <dbReference type="SAM" id="MobiDB-lite"/>
    </source>
</evidence>
<dbReference type="InterPro" id="IPR036404">
    <property type="entry name" value="Jacalin-like_lectin_dom_sf"/>
</dbReference>
<dbReference type="InterPro" id="IPR001229">
    <property type="entry name" value="Jacalin-like_lectin_dom"/>
</dbReference>
<gene>
    <name evidence="3" type="ORF">RDB_LOCUS113814</name>
</gene>
<dbReference type="Pfam" id="PF01419">
    <property type="entry name" value="Jacalin"/>
    <property type="match status" value="1"/>
</dbReference>
<feature type="region of interest" description="Disordered" evidence="1">
    <location>
        <begin position="9"/>
        <end position="29"/>
    </location>
</feature>
<dbReference type="PANTHER" id="PTHR46506">
    <property type="entry name" value="OS05G0143600 PROTEIN"/>
    <property type="match status" value="1"/>
</dbReference>
<dbReference type="SUPFAM" id="SSF51101">
    <property type="entry name" value="Mannose-binding lectins"/>
    <property type="match status" value="1"/>
</dbReference>
<protein>
    <recommendedName>
        <fullName evidence="2">Jacalin-type lectin domain-containing protein</fullName>
    </recommendedName>
</protein>
<dbReference type="SMART" id="SM00915">
    <property type="entry name" value="Jacalin"/>
    <property type="match status" value="1"/>
</dbReference>
<evidence type="ECO:0000313" key="4">
    <source>
        <dbReference type="Proteomes" id="UP000663853"/>
    </source>
</evidence>